<gene>
    <name evidence="2" type="ORF">CEXT_755001</name>
</gene>
<organism evidence="2 3">
    <name type="scientific">Caerostris extrusa</name>
    <name type="common">Bark spider</name>
    <name type="synonym">Caerostris bankana</name>
    <dbReference type="NCBI Taxonomy" id="172846"/>
    <lineage>
        <taxon>Eukaryota</taxon>
        <taxon>Metazoa</taxon>
        <taxon>Ecdysozoa</taxon>
        <taxon>Arthropoda</taxon>
        <taxon>Chelicerata</taxon>
        <taxon>Arachnida</taxon>
        <taxon>Araneae</taxon>
        <taxon>Araneomorphae</taxon>
        <taxon>Entelegynae</taxon>
        <taxon>Araneoidea</taxon>
        <taxon>Araneidae</taxon>
        <taxon>Caerostris</taxon>
    </lineage>
</organism>
<protein>
    <submittedName>
        <fullName evidence="2">Uncharacterized protein</fullName>
    </submittedName>
</protein>
<dbReference type="EMBL" id="BPLR01012483">
    <property type="protein sequence ID" value="GIY54216.1"/>
    <property type="molecule type" value="Genomic_DNA"/>
</dbReference>
<evidence type="ECO:0000256" key="1">
    <source>
        <dbReference type="SAM" id="MobiDB-lite"/>
    </source>
</evidence>
<evidence type="ECO:0000313" key="2">
    <source>
        <dbReference type="EMBL" id="GIY54216.1"/>
    </source>
</evidence>
<evidence type="ECO:0000313" key="3">
    <source>
        <dbReference type="Proteomes" id="UP001054945"/>
    </source>
</evidence>
<reference evidence="2 3" key="1">
    <citation type="submission" date="2021-06" db="EMBL/GenBank/DDBJ databases">
        <title>Caerostris extrusa draft genome.</title>
        <authorList>
            <person name="Kono N."/>
            <person name="Arakawa K."/>
        </authorList>
    </citation>
    <scope>NUCLEOTIDE SEQUENCE [LARGE SCALE GENOMIC DNA]</scope>
</reference>
<dbReference type="Proteomes" id="UP001054945">
    <property type="component" value="Unassembled WGS sequence"/>
</dbReference>
<feature type="compositionally biased region" description="Basic and acidic residues" evidence="1">
    <location>
        <begin position="57"/>
        <end position="79"/>
    </location>
</feature>
<name>A0AAV4U8X1_CAEEX</name>
<comment type="caution">
    <text evidence="2">The sequence shown here is derived from an EMBL/GenBank/DDBJ whole genome shotgun (WGS) entry which is preliminary data.</text>
</comment>
<dbReference type="AlphaFoldDB" id="A0AAV4U8X1"/>
<proteinExistence type="predicted"/>
<keyword evidence="3" id="KW-1185">Reference proteome</keyword>
<accession>A0AAV4U8X1</accession>
<sequence length="79" mass="8991">MIRTIKREHQNHTMHHHKCEEGCANGQASEDARLRGQSSRRKAAIGNYTKTIPIYPDEQKADGKSHGTEPEKSPIKFHN</sequence>
<feature type="region of interest" description="Disordered" evidence="1">
    <location>
        <begin position="24"/>
        <end position="79"/>
    </location>
</feature>